<dbReference type="PRINTS" id="PR00719">
    <property type="entry name" value="LMWPTPASE"/>
</dbReference>
<dbReference type="Proteomes" id="UP001243844">
    <property type="component" value="Unassembled WGS sequence"/>
</dbReference>
<dbReference type="InterPro" id="IPR050438">
    <property type="entry name" value="LMW_PTPase"/>
</dbReference>
<feature type="domain" description="Phosphotyrosine protein phosphatase I" evidence="7">
    <location>
        <begin position="4"/>
        <end position="141"/>
    </location>
</feature>
<dbReference type="CDD" id="cd16343">
    <property type="entry name" value="LMWPTP"/>
    <property type="match status" value="1"/>
</dbReference>
<evidence type="ECO:0000259" key="7">
    <source>
        <dbReference type="SMART" id="SM00226"/>
    </source>
</evidence>
<dbReference type="Gene3D" id="3.40.50.2300">
    <property type="match status" value="1"/>
</dbReference>
<organism evidence="8 9">
    <name type="scientific">Acinetobacter rudis</name>
    <dbReference type="NCBI Taxonomy" id="632955"/>
    <lineage>
        <taxon>Bacteria</taxon>
        <taxon>Pseudomonadati</taxon>
        <taxon>Pseudomonadota</taxon>
        <taxon>Gammaproteobacteria</taxon>
        <taxon>Moraxellales</taxon>
        <taxon>Moraxellaceae</taxon>
        <taxon>Acinetobacter</taxon>
    </lineage>
</organism>
<dbReference type="InterPro" id="IPR017867">
    <property type="entry name" value="Tyr_phospatase_low_mol_wt"/>
</dbReference>
<protein>
    <recommendedName>
        <fullName evidence="2">protein-tyrosine-phosphatase</fullName>
        <ecNumber evidence="2">3.1.3.48</ecNumber>
    </recommendedName>
</protein>
<evidence type="ECO:0000256" key="6">
    <source>
        <dbReference type="PIRSR" id="PIRSR617867-1"/>
    </source>
</evidence>
<proteinExistence type="inferred from homology"/>
<evidence type="ECO:0000256" key="3">
    <source>
        <dbReference type="ARBA" id="ARBA00022801"/>
    </source>
</evidence>
<feature type="active site" description="Proton donor" evidence="6">
    <location>
        <position position="115"/>
    </location>
</feature>
<evidence type="ECO:0000256" key="1">
    <source>
        <dbReference type="ARBA" id="ARBA00011063"/>
    </source>
</evidence>
<accession>A0AAW8J843</accession>
<evidence type="ECO:0000256" key="5">
    <source>
        <dbReference type="ARBA" id="ARBA00051722"/>
    </source>
</evidence>
<comment type="catalytic activity">
    <reaction evidence="5">
        <text>O-phospho-L-tyrosyl-[protein] + H2O = L-tyrosyl-[protein] + phosphate</text>
        <dbReference type="Rhea" id="RHEA:10684"/>
        <dbReference type="Rhea" id="RHEA-COMP:10136"/>
        <dbReference type="Rhea" id="RHEA-COMP:20101"/>
        <dbReference type="ChEBI" id="CHEBI:15377"/>
        <dbReference type="ChEBI" id="CHEBI:43474"/>
        <dbReference type="ChEBI" id="CHEBI:46858"/>
        <dbReference type="ChEBI" id="CHEBI:61978"/>
        <dbReference type="EC" id="3.1.3.48"/>
    </reaction>
</comment>
<dbReference type="EMBL" id="JAVIDL010000015">
    <property type="protein sequence ID" value="MDQ8935915.1"/>
    <property type="molecule type" value="Genomic_DNA"/>
</dbReference>
<comment type="caution">
    <text evidence="8">The sequence shown here is derived from an EMBL/GenBank/DDBJ whole genome shotgun (WGS) entry which is preliminary data.</text>
</comment>
<dbReference type="GO" id="GO:0004725">
    <property type="term" value="F:protein tyrosine phosphatase activity"/>
    <property type="evidence" value="ECO:0007669"/>
    <property type="project" value="UniProtKB-EC"/>
</dbReference>
<dbReference type="SUPFAM" id="SSF52788">
    <property type="entry name" value="Phosphotyrosine protein phosphatases I"/>
    <property type="match status" value="1"/>
</dbReference>
<dbReference type="PANTHER" id="PTHR11717">
    <property type="entry name" value="LOW MOLECULAR WEIGHT PROTEIN TYROSINE PHOSPHATASE"/>
    <property type="match status" value="1"/>
</dbReference>
<keyword evidence="4" id="KW-0904">Protein phosphatase</keyword>
<dbReference type="InterPro" id="IPR036196">
    <property type="entry name" value="Ptyr_pPase_sf"/>
</dbReference>
<dbReference type="Pfam" id="PF01451">
    <property type="entry name" value="LMWPc"/>
    <property type="match status" value="1"/>
</dbReference>
<gene>
    <name evidence="8" type="ORF">RFH47_09235</name>
</gene>
<comment type="similarity">
    <text evidence="1">Belongs to the low molecular weight phosphotyrosine protein phosphatase family.</text>
</comment>
<dbReference type="SMART" id="SM00226">
    <property type="entry name" value="LMWPc"/>
    <property type="match status" value="1"/>
</dbReference>
<feature type="active site" description="Nucleophile" evidence="6">
    <location>
        <position position="10"/>
    </location>
</feature>
<feature type="active site" evidence="6">
    <location>
        <position position="16"/>
    </location>
</feature>
<evidence type="ECO:0000256" key="4">
    <source>
        <dbReference type="ARBA" id="ARBA00022912"/>
    </source>
</evidence>
<dbReference type="PANTHER" id="PTHR11717:SF31">
    <property type="entry name" value="LOW MOLECULAR WEIGHT PROTEIN-TYROSINE-PHOSPHATASE ETP-RELATED"/>
    <property type="match status" value="1"/>
</dbReference>
<dbReference type="RefSeq" id="WP_308975874.1">
    <property type="nucleotide sequence ID" value="NZ_JAVIDL010000015.1"/>
</dbReference>
<dbReference type="InterPro" id="IPR023485">
    <property type="entry name" value="Ptyr_pPase"/>
</dbReference>
<evidence type="ECO:0000313" key="9">
    <source>
        <dbReference type="Proteomes" id="UP001243844"/>
    </source>
</evidence>
<sequence length="144" mass="17058">MNTQHILVICVGNICRSPMAEYFLKQQFPQFNIQSAGLNALVGKSADPKAIHCMDQYNIDIRSHTARQVTDQLIKWADIILVMTQNQQNYIENLWPFAYGKTFRLGHWQHQNIKDPYQHDQIFFNETCCLIRSFLLDWQYYLSR</sequence>
<evidence type="ECO:0000313" key="8">
    <source>
        <dbReference type="EMBL" id="MDQ8935915.1"/>
    </source>
</evidence>
<evidence type="ECO:0000256" key="2">
    <source>
        <dbReference type="ARBA" id="ARBA00013064"/>
    </source>
</evidence>
<reference evidence="8" key="1">
    <citation type="submission" date="2023-08" db="EMBL/GenBank/DDBJ databases">
        <title>Emergence of clinically-relevant ST2 carbapenem-resistant Acinetobacter baumannii strains in hospital sewages in Zhejiang, East of China.</title>
        <authorList>
            <person name="Kaichao C."/>
            <person name="Zhang R."/>
        </authorList>
    </citation>
    <scope>NUCLEOTIDE SEQUENCE</scope>
    <source>
        <strain evidence="8">M-RB-37</strain>
    </source>
</reference>
<dbReference type="EC" id="3.1.3.48" evidence="2"/>
<keyword evidence="3 8" id="KW-0378">Hydrolase</keyword>
<dbReference type="AlphaFoldDB" id="A0AAW8J843"/>
<name>A0AAW8J843_9GAMM</name>